<evidence type="ECO:0000259" key="2">
    <source>
        <dbReference type="Pfam" id="PF24626"/>
    </source>
</evidence>
<dbReference type="InterPro" id="IPR056924">
    <property type="entry name" value="SH3_Tf2-1"/>
</dbReference>
<feature type="domain" description="Tf2-1-like SH3-like" evidence="2">
    <location>
        <begin position="2"/>
        <end position="42"/>
    </location>
</feature>
<feature type="region of interest" description="Disordered" evidence="1">
    <location>
        <begin position="40"/>
        <end position="81"/>
    </location>
</feature>
<evidence type="ECO:0000256" key="1">
    <source>
        <dbReference type="SAM" id="MobiDB-lite"/>
    </source>
</evidence>
<proteinExistence type="predicted"/>
<name>A0A7C8Z7B4_OPUST</name>
<evidence type="ECO:0000313" key="3">
    <source>
        <dbReference type="EMBL" id="MBA4635290.1"/>
    </source>
</evidence>
<organism evidence="3">
    <name type="scientific">Opuntia streptacantha</name>
    <name type="common">Prickly pear cactus</name>
    <name type="synonym">Opuntia cardona</name>
    <dbReference type="NCBI Taxonomy" id="393608"/>
    <lineage>
        <taxon>Eukaryota</taxon>
        <taxon>Viridiplantae</taxon>
        <taxon>Streptophyta</taxon>
        <taxon>Embryophyta</taxon>
        <taxon>Tracheophyta</taxon>
        <taxon>Spermatophyta</taxon>
        <taxon>Magnoliopsida</taxon>
        <taxon>eudicotyledons</taxon>
        <taxon>Gunneridae</taxon>
        <taxon>Pentapetalae</taxon>
        <taxon>Caryophyllales</taxon>
        <taxon>Cactineae</taxon>
        <taxon>Cactaceae</taxon>
        <taxon>Opuntioideae</taxon>
        <taxon>Opuntia</taxon>
    </lineage>
</organism>
<feature type="compositionally biased region" description="Acidic residues" evidence="1">
    <location>
        <begin position="44"/>
        <end position="62"/>
    </location>
</feature>
<dbReference type="EMBL" id="GISG01094573">
    <property type="protein sequence ID" value="MBA4635290.1"/>
    <property type="molecule type" value="Transcribed_RNA"/>
</dbReference>
<accession>A0A7C8Z7B4</accession>
<dbReference type="AlphaFoldDB" id="A0A7C8Z7B4"/>
<protein>
    <recommendedName>
        <fullName evidence="2">Tf2-1-like SH3-like domain-containing protein</fullName>
    </recommendedName>
</protein>
<dbReference type="Pfam" id="PF24626">
    <property type="entry name" value="SH3_Tf2-1"/>
    <property type="match status" value="1"/>
</dbReference>
<reference evidence="3" key="1">
    <citation type="journal article" date="2013" name="J. Plant Res.">
        <title>Effect of fungi and light on seed germination of three Opuntia species from semiarid lands of central Mexico.</title>
        <authorList>
            <person name="Delgado-Sanchez P."/>
            <person name="Jimenez-Bremont J.F."/>
            <person name="Guerrero-Gonzalez Mde L."/>
            <person name="Flores J."/>
        </authorList>
    </citation>
    <scope>NUCLEOTIDE SEQUENCE</scope>
    <source>
        <tissue evidence="3">Cladode</tissue>
    </source>
</reference>
<reference evidence="3" key="2">
    <citation type="submission" date="2020-07" db="EMBL/GenBank/DDBJ databases">
        <authorList>
            <person name="Vera ALvarez R."/>
            <person name="Arias-Moreno D.M."/>
            <person name="Jimenez-Jacinto V."/>
            <person name="Jimenez-Bremont J.F."/>
            <person name="Swaminathan K."/>
            <person name="Moose S.P."/>
            <person name="Guerrero-Gonzalez M.L."/>
            <person name="Marino-Ramirez L."/>
            <person name="Landsman D."/>
            <person name="Rodriguez-Kessler M."/>
            <person name="Delgado-Sanchez P."/>
        </authorList>
    </citation>
    <scope>NUCLEOTIDE SEQUENCE</scope>
    <source>
        <tissue evidence="3">Cladode</tissue>
    </source>
</reference>
<sequence>MARSDGPFEVIAKIGDNAYKLQLPGDMAVSATFNVGDLSPYVEDSVEDPSDLETNPLEDGEGDAGACDPNQTEKAQDQTDQDQGAILALFSLSSSRAFAVLDDPFGRPNQVMIGRVLLCWTP</sequence>